<evidence type="ECO:0000259" key="4">
    <source>
        <dbReference type="Pfam" id="PF01425"/>
    </source>
</evidence>
<evidence type="ECO:0000256" key="2">
    <source>
        <dbReference type="ARBA" id="ARBA00022801"/>
    </source>
</evidence>
<name>A0AAN6E2G9_9EURO</name>
<evidence type="ECO:0000256" key="1">
    <source>
        <dbReference type="ARBA" id="ARBA00009199"/>
    </source>
</evidence>
<reference evidence="5" key="1">
    <citation type="journal article" date="2022" name="bioRxiv">
        <title>Deciphering the potential niche of two novel black yeast fungi from a biological soil crust based on their genomes, phenotypes, and melanin regulation.</title>
        <authorList>
            <consortium name="DOE Joint Genome Institute"/>
            <person name="Carr E.C."/>
            <person name="Barton Q."/>
            <person name="Grambo S."/>
            <person name="Sullivan M."/>
            <person name="Renfro C.M."/>
            <person name="Kuo A."/>
            <person name="Pangilinan J."/>
            <person name="Lipzen A."/>
            <person name="Keymanesh K."/>
            <person name="Savage E."/>
            <person name="Barry K."/>
            <person name="Grigoriev I.V."/>
            <person name="Riekhof W.R."/>
            <person name="Harris S.S."/>
        </authorList>
    </citation>
    <scope>NUCLEOTIDE SEQUENCE</scope>
    <source>
        <strain evidence="5">JF 03-4F</strain>
    </source>
</reference>
<accession>A0AAN6E2G9</accession>
<keyword evidence="2" id="KW-0378">Hydrolase</keyword>
<comment type="caution">
    <text evidence="5">The sequence shown here is derived from an EMBL/GenBank/DDBJ whole genome shotgun (WGS) entry which is preliminary data.</text>
</comment>
<dbReference type="SUPFAM" id="SSF75304">
    <property type="entry name" value="Amidase signature (AS) enzymes"/>
    <property type="match status" value="1"/>
</dbReference>
<organism evidence="5 6">
    <name type="scientific">Exophiala viscosa</name>
    <dbReference type="NCBI Taxonomy" id="2486360"/>
    <lineage>
        <taxon>Eukaryota</taxon>
        <taxon>Fungi</taxon>
        <taxon>Dikarya</taxon>
        <taxon>Ascomycota</taxon>
        <taxon>Pezizomycotina</taxon>
        <taxon>Eurotiomycetes</taxon>
        <taxon>Chaetothyriomycetidae</taxon>
        <taxon>Chaetothyriales</taxon>
        <taxon>Herpotrichiellaceae</taxon>
        <taxon>Exophiala</taxon>
    </lineage>
</organism>
<evidence type="ECO:0000313" key="6">
    <source>
        <dbReference type="Proteomes" id="UP001203852"/>
    </source>
</evidence>
<dbReference type="PIRSF" id="PIRSF001221">
    <property type="entry name" value="Amidase_fungi"/>
    <property type="match status" value="1"/>
</dbReference>
<evidence type="ECO:0000313" key="5">
    <source>
        <dbReference type="EMBL" id="KAI1615440.1"/>
    </source>
</evidence>
<feature type="active site" description="Charge relay system" evidence="3">
    <location>
        <position position="138"/>
    </location>
</feature>
<gene>
    <name evidence="5" type="ORF">EDD36DRAFT_485755</name>
</gene>
<feature type="domain" description="Amidase" evidence="4">
    <location>
        <begin position="74"/>
        <end position="540"/>
    </location>
</feature>
<protein>
    <submittedName>
        <fullName evidence="5">Amidase signature domain-containing protein</fullName>
    </submittedName>
</protein>
<evidence type="ECO:0000256" key="3">
    <source>
        <dbReference type="PIRSR" id="PIRSR001221-1"/>
    </source>
</evidence>
<comment type="similarity">
    <text evidence="1">Belongs to the amidase family.</text>
</comment>
<dbReference type="InterPro" id="IPR023631">
    <property type="entry name" value="Amidase_dom"/>
</dbReference>
<feature type="active site" description="Charge relay system" evidence="3">
    <location>
        <position position="213"/>
    </location>
</feature>
<feature type="active site" description="Acyl-ester intermediate" evidence="3">
    <location>
        <position position="237"/>
    </location>
</feature>
<proteinExistence type="inferred from homology"/>
<dbReference type="EMBL" id="MU404352">
    <property type="protein sequence ID" value="KAI1615440.1"/>
    <property type="molecule type" value="Genomic_DNA"/>
</dbReference>
<dbReference type="GO" id="GO:0016787">
    <property type="term" value="F:hydrolase activity"/>
    <property type="evidence" value="ECO:0007669"/>
    <property type="project" value="UniProtKB-KW"/>
</dbReference>
<dbReference type="AlphaFoldDB" id="A0AAN6E2G9"/>
<dbReference type="PANTHER" id="PTHR46072">
    <property type="entry name" value="AMIDASE-RELATED-RELATED"/>
    <property type="match status" value="1"/>
</dbReference>
<sequence length="562" mass="61754">MEWQGIAKDARSKVLDAIPSTWCLDSKWTSQTASSVIDIPRNSGVLTKRQLDITDQSLVQLVVNLARGILTSVEVTEAFCARAAIAHQLARLRFPRQTNCLTAFFPEEAIDAAKACDAHYAATGKVIGPLHGIPLAIKDQYNVKGHPSTLGYIANYGNAAQDDAAIVKVLRDSGAVIFAKTTMPQTGMALETTSNLWGRTINPYNRELASGGSSGGDAVLVAMRGSPVSPSSDIGGSIRAPAAFNGHYSIRPSADRICKTGMATTLSGQISIKVSCGPVCHSLDDLKLFIKVINAYPSMQFEPGVVPLPWRDVETPKRKLTFALWDFDGVCMPHPPILRALKETANKLTAAGHEVVNVDLPFDCWTVALTTWKIYFQTGAVEMKAKLAEGGEDMLPSLKYHLEAFGIKPLSAAEAFGLNREMSEYKTAMSHWWSTSSSRTDSGRPFDAIIAPVHPSTSYPHNFASWWGYTTIWNILDYPSLTIPIKKFKISPETDPKDLDYRPMDIKFDKATYEMYDPELFANQPVCLQVVGRPFQDEEIVAVAEVFDGVVNPPTWRLEDYN</sequence>
<dbReference type="Gene3D" id="3.90.1300.10">
    <property type="entry name" value="Amidase signature (AS) domain"/>
    <property type="match status" value="1"/>
</dbReference>
<keyword evidence="6" id="KW-1185">Reference proteome</keyword>
<dbReference type="Proteomes" id="UP001203852">
    <property type="component" value="Unassembled WGS sequence"/>
</dbReference>
<dbReference type="InterPro" id="IPR036928">
    <property type="entry name" value="AS_sf"/>
</dbReference>
<dbReference type="Pfam" id="PF01425">
    <property type="entry name" value="Amidase"/>
    <property type="match status" value="1"/>
</dbReference>